<feature type="compositionally biased region" description="Polar residues" evidence="1">
    <location>
        <begin position="483"/>
        <end position="499"/>
    </location>
</feature>
<feature type="compositionally biased region" description="Low complexity" evidence="1">
    <location>
        <begin position="532"/>
        <end position="542"/>
    </location>
</feature>
<organism evidence="2 3">
    <name type="scientific">Rhodotorula paludigena</name>
    <dbReference type="NCBI Taxonomy" id="86838"/>
    <lineage>
        <taxon>Eukaryota</taxon>
        <taxon>Fungi</taxon>
        <taxon>Dikarya</taxon>
        <taxon>Basidiomycota</taxon>
        <taxon>Pucciniomycotina</taxon>
        <taxon>Microbotryomycetes</taxon>
        <taxon>Sporidiobolales</taxon>
        <taxon>Sporidiobolaceae</taxon>
        <taxon>Rhodotorula</taxon>
    </lineage>
</organism>
<gene>
    <name evidence="2" type="ORF">Rhopal_004304-T1</name>
</gene>
<feature type="compositionally biased region" description="Acidic residues" evidence="1">
    <location>
        <begin position="754"/>
        <end position="763"/>
    </location>
</feature>
<feature type="compositionally biased region" description="Acidic residues" evidence="1">
    <location>
        <begin position="649"/>
        <end position="665"/>
    </location>
</feature>
<feature type="compositionally biased region" description="Low complexity" evidence="1">
    <location>
        <begin position="813"/>
        <end position="823"/>
    </location>
</feature>
<accession>A0AAV5GN21</accession>
<feature type="region of interest" description="Disordered" evidence="1">
    <location>
        <begin position="813"/>
        <end position="832"/>
    </location>
</feature>
<sequence length="1500" mass="157195">MAPSKGPVATGKASLLHYFSSSPAVASSSAQSSQAASSSPTKASAAAMLGRTRSEGADDLAAASGQDRTPRAKALRGTQSLSAVHEELASTRTNAATRSRTASASSQSSLLSPPLQPVPGPSGVRRSPRSKLQPLRDEEEAGKPDRARVKAESMSPSKRTDRYPLRSPPVRREESSAGSGKGKAREIEIPDSSSEADGPAVGPSASSSSRASAWALRDSASPRRNPRRAGHNDVKKDYKVSIRLDGTQEIDLTRSSSSPSASSRTASPPSRRRRAKVIDLQNIDEDSDDSDDDSEIIIIQPVPKAGRARSGSGTATPRAVPPAAAPSPARGSPLIKREVLSSAAPSSPGLARRKSPNPQTSAQKAVSEVKAMPPPASPLSKTAALGPSTPTRASASASGSRSAGKQGARARSTSSAGLAPVVELPHSPRSRVTALASPSTTPRVAITGASSSPRATAGAVQHANASPTLAGPSGLSPARSAKLSATSPSTPRRNVSLPGTGTGAPLASSAAYAASPSGSLATKSPRQQQKQPLTAAHLAALPPRTPTGGPSYVRDPSGSPLSSLAPTPQKPRSRASTLWTDDRTPGTVGPDGRTVVHRFELVLPVWSGPARGVRSPKQVVRRRPRFSKSGAGEVRRAKDAPTSEWDAFMAEDGEDESSDDSDSGDGDERAGTPSPAKRARRRAPASSSSSSGASSSSESELDSDAEELRAMLARAKAKREAGEAAASTAETSPFAAATGAAGSAAGSPKKLAAEENDDEDELDPLGTARRSTRVKHATQHYSPSGKRSTSSATLVHNDTGSLAPKRRPAAKDALGLLKAAPGARGSDLTFDKILREKQARERKGHGRDWYDRMKAQLGLDSDAEDGDEELDARSDTSDTSDLADPSSLSKPLSASRVAIALAAAGDSDDDLPAPGSVAAKGASKQAKAVERVLQEEHDAARKRRDAEGETREERKERTVWSEKEVRVARLETSAWTGESWKGRVALALKDGLADASTFPSPITLCSRLSQPDLGSVEDHCAVSQWLLSAICHPSTPSGLADRLIALVHRIALHASRSTSAPAPLSAGQLVTALVRLGASPTLLNKGVGPGANGDASESDVMDFDGDIQSGSEGSDVVVVGQEDRHELVARWCKVVQALGGISLLLSEDDAAQLVVVCIRLSLDPHSSTSRSALEWTLRVLLGALSRVPHARKAVFCKLVQHYRSSRSRLQLAVLQTLPHDSLANKDLRRWLAWSFLAAPATVDDALANPPTLSDSTLSPLLTLLSTPHSTSAFRLPSNSDSDPSPAKDVELAYQTRLLILALSSLDDPLIAHSSRIESRATLESLIDRLQRLDARIRADVRKGLMVERLVAKNLLTALAHSLTYQLRTARGQKGGFGLSEEDECAIASEERESKRVKLDEGQTTLSFGPAPPKPSSAPAPDAEEETEVQRCRRKLDNFPPFGNRSGTGAAKWWGEREKAKARLAAAEAAEAAAAATTSLTGAESPSTSDQEIEDELLRSL</sequence>
<feature type="compositionally biased region" description="Basic and acidic residues" evidence="1">
    <location>
        <begin position="230"/>
        <end position="242"/>
    </location>
</feature>
<feature type="region of interest" description="Disordered" evidence="1">
    <location>
        <begin position="906"/>
        <end position="956"/>
    </location>
</feature>
<name>A0AAV5GN21_9BASI</name>
<evidence type="ECO:0000256" key="1">
    <source>
        <dbReference type="SAM" id="MobiDB-lite"/>
    </source>
</evidence>
<feature type="compositionally biased region" description="Basic and acidic residues" evidence="1">
    <location>
        <begin position="158"/>
        <end position="175"/>
    </location>
</feature>
<feature type="compositionally biased region" description="Low complexity" evidence="1">
    <location>
        <begin position="684"/>
        <end position="698"/>
    </location>
</feature>
<feature type="compositionally biased region" description="Low complexity" evidence="1">
    <location>
        <begin position="503"/>
        <end position="521"/>
    </location>
</feature>
<feature type="compositionally biased region" description="Polar residues" evidence="1">
    <location>
        <begin position="779"/>
        <end position="800"/>
    </location>
</feature>
<dbReference type="Proteomes" id="UP001342314">
    <property type="component" value="Unassembled WGS sequence"/>
</dbReference>
<proteinExistence type="predicted"/>
<feature type="compositionally biased region" description="Low complexity" evidence="1">
    <location>
        <begin position="24"/>
        <end position="47"/>
    </location>
</feature>
<feature type="compositionally biased region" description="Low complexity" evidence="1">
    <location>
        <begin position="196"/>
        <end position="219"/>
    </location>
</feature>
<reference evidence="2 3" key="1">
    <citation type="submission" date="2021-12" db="EMBL/GenBank/DDBJ databases">
        <title>High titer production of polyol ester of fatty acids by Rhodotorula paludigena BS15 towards product separation-free biomass refinery.</title>
        <authorList>
            <person name="Mano J."/>
            <person name="Ono H."/>
            <person name="Tanaka T."/>
            <person name="Naito K."/>
            <person name="Sushida H."/>
            <person name="Ike M."/>
            <person name="Tokuyasu K."/>
            <person name="Kitaoka M."/>
        </authorList>
    </citation>
    <scope>NUCLEOTIDE SEQUENCE [LARGE SCALE GENOMIC DNA]</scope>
    <source>
        <strain evidence="2 3">BS15</strain>
    </source>
</reference>
<feature type="compositionally biased region" description="Acidic residues" evidence="1">
    <location>
        <begin position="861"/>
        <end position="870"/>
    </location>
</feature>
<feature type="compositionally biased region" description="Low complexity" evidence="1">
    <location>
        <begin position="1462"/>
        <end position="1484"/>
    </location>
</feature>
<feature type="compositionally biased region" description="Basic and acidic residues" evidence="1">
    <location>
        <begin position="141"/>
        <end position="151"/>
    </location>
</feature>
<feature type="region of interest" description="Disordered" evidence="1">
    <location>
        <begin position="858"/>
        <end position="891"/>
    </location>
</feature>
<feature type="compositionally biased region" description="Basic and acidic residues" evidence="1">
    <location>
        <begin position="1427"/>
        <end position="1436"/>
    </location>
</feature>
<feature type="compositionally biased region" description="Low complexity" evidence="1">
    <location>
        <begin position="392"/>
        <end position="412"/>
    </location>
</feature>
<dbReference type="EMBL" id="BQKY01000008">
    <property type="protein sequence ID" value="GJN91285.1"/>
    <property type="molecule type" value="Genomic_DNA"/>
</dbReference>
<evidence type="ECO:0008006" key="4">
    <source>
        <dbReference type="Google" id="ProtNLM"/>
    </source>
</evidence>
<feature type="compositionally biased region" description="Low complexity" evidence="1">
    <location>
        <begin position="253"/>
        <end position="269"/>
    </location>
</feature>
<feature type="compositionally biased region" description="Acidic residues" evidence="1">
    <location>
        <begin position="282"/>
        <end position="295"/>
    </location>
</feature>
<protein>
    <recommendedName>
        <fullName evidence="4">Proteophosphoglycan ppg4</fullName>
    </recommendedName>
</protein>
<feature type="compositionally biased region" description="Low complexity" evidence="1">
    <location>
        <begin position="90"/>
        <end position="112"/>
    </location>
</feature>
<feature type="region of interest" description="Disordered" evidence="1">
    <location>
        <begin position="1389"/>
        <end position="1500"/>
    </location>
</feature>
<feature type="compositionally biased region" description="Basic and acidic residues" evidence="1">
    <location>
        <begin position="927"/>
        <end position="956"/>
    </location>
</feature>
<feature type="compositionally biased region" description="Low complexity" evidence="1">
    <location>
        <begin position="723"/>
        <end position="750"/>
    </location>
</feature>
<evidence type="ECO:0000313" key="2">
    <source>
        <dbReference type="EMBL" id="GJN91285.1"/>
    </source>
</evidence>
<evidence type="ECO:0000313" key="3">
    <source>
        <dbReference type="Proteomes" id="UP001342314"/>
    </source>
</evidence>
<feature type="region of interest" description="Disordered" evidence="1">
    <location>
        <begin position="607"/>
        <end position="807"/>
    </location>
</feature>
<comment type="caution">
    <text evidence="2">The sequence shown here is derived from an EMBL/GenBank/DDBJ whole genome shotgun (WGS) entry which is preliminary data.</text>
</comment>
<feature type="compositionally biased region" description="Polar residues" evidence="1">
    <location>
        <begin position="436"/>
        <end position="454"/>
    </location>
</feature>
<feature type="region of interest" description="Disordered" evidence="1">
    <location>
        <begin position="24"/>
        <end position="593"/>
    </location>
</feature>
<feature type="compositionally biased region" description="Basic and acidic residues" evidence="1">
    <location>
        <begin position="1389"/>
        <end position="1400"/>
    </location>
</feature>
<feature type="compositionally biased region" description="Polar residues" evidence="1">
    <location>
        <begin position="522"/>
        <end position="531"/>
    </location>
</feature>
<keyword evidence="3" id="KW-1185">Reference proteome</keyword>